<dbReference type="AlphaFoldDB" id="A0A9D0YXA4"/>
<protein>
    <recommendedName>
        <fullName evidence="3">DUF370 domain-containing protein</fullName>
    </recommendedName>
</protein>
<organism evidence="1 2">
    <name type="scientific">Candidatus Avichristensenella intestinipullorum</name>
    <dbReference type="NCBI Taxonomy" id="2840693"/>
    <lineage>
        <taxon>Bacteria</taxon>
        <taxon>Bacillati</taxon>
        <taxon>Bacillota</taxon>
        <taxon>Clostridia</taxon>
        <taxon>Candidatus Avichristensenella</taxon>
    </lineage>
</organism>
<accession>A0A9D0YXA4</accession>
<proteinExistence type="predicted"/>
<dbReference type="EMBL" id="DVFI01000112">
    <property type="protein sequence ID" value="HIQ63550.1"/>
    <property type="molecule type" value="Genomic_DNA"/>
</dbReference>
<evidence type="ECO:0000313" key="2">
    <source>
        <dbReference type="Proteomes" id="UP000886819"/>
    </source>
</evidence>
<evidence type="ECO:0000313" key="1">
    <source>
        <dbReference type="EMBL" id="HIQ63550.1"/>
    </source>
</evidence>
<sequence length="63" mass="6797">MLHIGDNKIVSRKNIVAILPQKAPHAGALLFLADGRVLTTPIAAATLRKRLRPPEVSSCAQTR</sequence>
<comment type="caution">
    <text evidence="1">The sequence shown here is derived from an EMBL/GenBank/DDBJ whole genome shotgun (WGS) entry which is preliminary data.</text>
</comment>
<name>A0A9D0YXA4_9FIRM</name>
<reference evidence="1" key="2">
    <citation type="journal article" date="2021" name="PeerJ">
        <title>Extensive microbial diversity within the chicken gut microbiome revealed by metagenomics and culture.</title>
        <authorList>
            <person name="Gilroy R."/>
            <person name="Ravi A."/>
            <person name="Getino M."/>
            <person name="Pursley I."/>
            <person name="Horton D.L."/>
            <person name="Alikhan N.F."/>
            <person name="Baker D."/>
            <person name="Gharbi K."/>
            <person name="Hall N."/>
            <person name="Watson M."/>
            <person name="Adriaenssens E.M."/>
            <person name="Foster-Nyarko E."/>
            <person name="Jarju S."/>
            <person name="Secka A."/>
            <person name="Antonio M."/>
            <person name="Oren A."/>
            <person name="Chaudhuri R.R."/>
            <person name="La Ragione R."/>
            <person name="Hildebrand F."/>
            <person name="Pallen M.J."/>
        </authorList>
    </citation>
    <scope>NUCLEOTIDE SEQUENCE</scope>
    <source>
        <strain evidence="1">ChiHile30-977</strain>
    </source>
</reference>
<gene>
    <name evidence="1" type="ORF">IAA66_08220</name>
</gene>
<dbReference type="Proteomes" id="UP000886819">
    <property type="component" value="Unassembled WGS sequence"/>
</dbReference>
<evidence type="ECO:0008006" key="3">
    <source>
        <dbReference type="Google" id="ProtNLM"/>
    </source>
</evidence>
<reference evidence="1" key="1">
    <citation type="submission" date="2020-10" db="EMBL/GenBank/DDBJ databases">
        <authorList>
            <person name="Gilroy R."/>
        </authorList>
    </citation>
    <scope>NUCLEOTIDE SEQUENCE</scope>
    <source>
        <strain evidence="1">ChiHile30-977</strain>
    </source>
</reference>